<dbReference type="Proteomes" id="UP000015100">
    <property type="component" value="Unassembled WGS sequence"/>
</dbReference>
<comment type="caution">
    <text evidence="2">The sequence shown here is derived from an EMBL/GenBank/DDBJ whole genome shotgun (WGS) entry which is preliminary data.</text>
</comment>
<evidence type="ECO:0000256" key="1">
    <source>
        <dbReference type="SAM" id="MobiDB-lite"/>
    </source>
</evidence>
<reference evidence="2 3" key="1">
    <citation type="journal article" date="2013" name="PLoS Genet.">
        <title>Genomic mechanisms accounting for the adaptation to parasitism in nematode-trapping fungi.</title>
        <authorList>
            <person name="Meerupati T."/>
            <person name="Andersson K.M."/>
            <person name="Friman E."/>
            <person name="Kumar D."/>
            <person name="Tunlid A."/>
            <person name="Ahren D."/>
        </authorList>
    </citation>
    <scope>NUCLEOTIDE SEQUENCE [LARGE SCALE GENOMIC DNA]</scope>
    <source>
        <strain evidence="2 3">CBS 200.50</strain>
    </source>
</reference>
<protein>
    <recommendedName>
        <fullName evidence="4">Geranylgeranyl pyrophosphate synthetase</fullName>
    </recommendedName>
</protein>
<name>S8A835_DACHA</name>
<dbReference type="PANTHER" id="PTHR35179:SF2">
    <property type="entry name" value="START DOMAIN-CONTAINING PROTEIN"/>
    <property type="match status" value="1"/>
</dbReference>
<keyword evidence="3" id="KW-1185">Reference proteome</keyword>
<gene>
    <name evidence="2" type="ORF">H072_9062</name>
</gene>
<dbReference type="AlphaFoldDB" id="S8A835"/>
<feature type="compositionally biased region" description="Low complexity" evidence="1">
    <location>
        <begin position="255"/>
        <end position="268"/>
    </location>
</feature>
<evidence type="ECO:0000313" key="3">
    <source>
        <dbReference type="Proteomes" id="UP000015100"/>
    </source>
</evidence>
<evidence type="ECO:0000313" key="2">
    <source>
        <dbReference type="EMBL" id="EPS37266.1"/>
    </source>
</evidence>
<dbReference type="PANTHER" id="PTHR35179">
    <property type="entry name" value="PROTEIN CBG02620"/>
    <property type="match status" value="1"/>
</dbReference>
<sequence length="418" mass="46974">MASRNARGIASREAWMWKDIKAQTALLIVEQSALEPADSSVSSSPECELLCTYNWQDAKDAVIQVPGHAPIWQEVPLPIQVPEDQGTYFVDQNAGRIPQYPFEPVFRATLSMNPLARFDDVDLVVNRNSLRKLFDFCKGVSQETFRVDLHLVRNTLFIERRERSAREMIRGSGGSGYGRNFEKLCTKFPNGVDHSTGHHRVLRYPLGNLNCVVRFEVDACYKVAGETNNSTHSPGHTNDGDALIAAMANLNMKTSISPSKSSSASKIAEQTNYGNEQPPGVMPQSTAAEIKTTARMKGRGRYIPQLWFGRTPWLIVAHHNFGIFDGIQVTNVVDAGDFAYWETRYQDALRKMVTLIEKMRETVRRNQGKYCVAIFEQFSNPRCIKVYASSREKQALPDELVDLFWLGEDGGVSLAPYI</sequence>
<accession>S8A835</accession>
<feature type="region of interest" description="Disordered" evidence="1">
    <location>
        <begin position="255"/>
        <end position="283"/>
    </location>
</feature>
<dbReference type="EMBL" id="AQGS01000677">
    <property type="protein sequence ID" value="EPS37266.1"/>
    <property type="molecule type" value="Genomic_DNA"/>
</dbReference>
<organism evidence="2 3">
    <name type="scientific">Dactylellina haptotyla (strain CBS 200.50)</name>
    <name type="common">Nematode-trapping fungus</name>
    <name type="synonym">Monacrosporium haptotylum</name>
    <dbReference type="NCBI Taxonomy" id="1284197"/>
    <lineage>
        <taxon>Eukaryota</taxon>
        <taxon>Fungi</taxon>
        <taxon>Dikarya</taxon>
        <taxon>Ascomycota</taxon>
        <taxon>Pezizomycotina</taxon>
        <taxon>Orbiliomycetes</taxon>
        <taxon>Orbiliales</taxon>
        <taxon>Orbiliaceae</taxon>
        <taxon>Dactylellina</taxon>
    </lineage>
</organism>
<reference evidence="3" key="2">
    <citation type="submission" date="2013-04" db="EMBL/GenBank/DDBJ databases">
        <title>Genomic mechanisms accounting for the adaptation to parasitism in nematode-trapping fungi.</title>
        <authorList>
            <person name="Ahren D.G."/>
        </authorList>
    </citation>
    <scope>NUCLEOTIDE SEQUENCE [LARGE SCALE GENOMIC DNA]</scope>
    <source>
        <strain evidence="3">CBS 200.50</strain>
    </source>
</reference>
<dbReference type="eggNOG" id="ENOG502R6JX">
    <property type="taxonomic scope" value="Eukaryota"/>
</dbReference>
<dbReference type="HOGENOM" id="CLU_030046_0_0_1"/>
<dbReference type="OrthoDB" id="420564at2759"/>
<evidence type="ECO:0008006" key="4">
    <source>
        <dbReference type="Google" id="ProtNLM"/>
    </source>
</evidence>
<dbReference type="STRING" id="1284197.S8A835"/>
<proteinExistence type="predicted"/>
<dbReference type="OMA" id="LWFSQTP"/>